<feature type="signal peptide" evidence="20">
    <location>
        <begin position="1"/>
        <end position="18"/>
    </location>
</feature>
<evidence type="ECO:0000256" key="17">
    <source>
        <dbReference type="RuleBase" id="RU004358"/>
    </source>
</evidence>
<evidence type="ECO:0000256" key="5">
    <source>
        <dbReference type="ARBA" id="ARBA00022692"/>
    </source>
</evidence>
<keyword evidence="7 20" id="KW-0732">Signal</keyword>
<dbReference type="FunFam" id="2.60.40.60:FF:000011">
    <property type="entry name" value="Cadherin 1"/>
    <property type="match status" value="1"/>
</dbReference>
<evidence type="ECO:0000256" key="6">
    <source>
        <dbReference type="ARBA" id="ARBA00022723"/>
    </source>
</evidence>
<dbReference type="GO" id="GO:0045216">
    <property type="term" value="P:cell-cell junction organization"/>
    <property type="evidence" value="ECO:0007669"/>
    <property type="project" value="UniProtKB-ARBA"/>
</dbReference>
<keyword evidence="4" id="KW-0165">Cleavage on pair of basic residues</keyword>
<evidence type="ECO:0000256" key="20">
    <source>
        <dbReference type="SAM" id="SignalP"/>
    </source>
</evidence>
<feature type="region of interest" description="Disordered" evidence="18">
    <location>
        <begin position="374"/>
        <end position="396"/>
    </location>
</feature>
<dbReference type="GO" id="GO:0007156">
    <property type="term" value="P:homophilic cell adhesion via plasma membrane adhesion molecules"/>
    <property type="evidence" value="ECO:0007669"/>
    <property type="project" value="InterPro"/>
</dbReference>
<evidence type="ECO:0000313" key="22">
    <source>
        <dbReference type="EMBL" id="KAK7889418.1"/>
    </source>
</evidence>
<evidence type="ECO:0000256" key="10">
    <source>
        <dbReference type="ARBA" id="ARBA00022889"/>
    </source>
</evidence>
<keyword evidence="3" id="KW-1003">Cell membrane</keyword>
<evidence type="ECO:0000256" key="15">
    <source>
        <dbReference type="PROSITE-ProRule" id="PRU00043"/>
    </source>
</evidence>
<comment type="function">
    <text evidence="17">A component of desmosome cell-cell junctions which are required for positive regulation of cellular adhesion. Involved in the interaction of plaque proteins and intermediate filaments mediating cell-cell adhesion.</text>
</comment>
<feature type="compositionally biased region" description="Acidic residues" evidence="18">
    <location>
        <begin position="304"/>
        <end position="316"/>
    </location>
</feature>
<evidence type="ECO:0000256" key="8">
    <source>
        <dbReference type="ARBA" id="ARBA00022737"/>
    </source>
</evidence>
<evidence type="ECO:0000256" key="4">
    <source>
        <dbReference type="ARBA" id="ARBA00022685"/>
    </source>
</evidence>
<comment type="caution">
    <text evidence="22">The sequence shown here is derived from an EMBL/GenBank/DDBJ whole genome shotgun (WGS) entry which is preliminary data.</text>
</comment>
<keyword evidence="23" id="KW-1185">Reference proteome</keyword>
<proteinExistence type="predicted"/>
<dbReference type="CDD" id="cd11304">
    <property type="entry name" value="Cadherin_repeat"/>
    <property type="match status" value="3"/>
</dbReference>
<keyword evidence="10 16" id="KW-0130">Cell adhesion</keyword>
<gene>
    <name evidence="22" type="ORF">WMY93_024978</name>
</gene>
<keyword evidence="5 16" id="KW-0812">Transmembrane</keyword>
<protein>
    <recommendedName>
        <fullName evidence="21">Cadherin domain-containing protein</fullName>
    </recommendedName>
</protein>
<sequence length="850" mass="90153">MALLQLIVLMLCCIRTDKDEDEPVYYTLHGPGTDQKPYSLFFVDENTGKVYVRGTLDREEIETYVLTGVAHFYNGTVAEARIDLRFEVEDDNDNAPVFPKVDPVAVNESSPAGTLVTTFTADDKDKKGTLNAKINYTIIKQEPEEDKPLFYIDEGTGSIYVKEDLLDRERTDTYTLTVKGVDMAGGPKGRSGTAEIVENVAHVEVMRIQVRDKDLEPTDNWRAIFDIVAGNEDGIFSIKTDPLTNEGILMLEKPVDFELNPDIQLGVVVANVAPKMDLGPGLGADLGLDLDLDLDAGGGGDGGGDGDGEGEGEGDGGGEGGGDLDLGLDLGVDVGAGGGGGGAGAPAAGAGPAGGAAPAAGAGLGLPGPDLGLGAGVGAGGKPKRPKRPKKKRPKGKVYAVNIAVKNEPEGVGFKPEVMNIPVSENPDDLPEDGVIAVYPLSTKTREKQLKMSYLPSQTATGTIALQVKDSNDNCPSLTTTMEYICTDVQELQITGHDPDGEPFGAPLSFLLVPEKSRGEWELESVDGVHAKLRALSPLWPGVYEVVVQVYDQKGLSCPQPQTLEVHVCSCEGDETCSPGTVLEQKAAQKDSGVGIGGAGATAVFLALIALLIAAVLLITCGFGKGPGEFSDIPFFTEDHLMVYHTEGQGEDKDFPLLSSPTHMAGGGISKHTITAQSARTTAQANVTSAFGSHMNVLEAGARLGGSSRTRKSSFGESRQSLGESVMVDERFQADKMLDIALPDAFLHEFYAQKSSRAALKENARDCLLVYEFEGRGSPAGSVGCCSSLESDNDLQFLNNLELKFKTLADICVPPVLLCPCPKLHQPLQQQNLLHSPCLQQSTKVHRRLL</sequence>
<dbReference type="InterPro" id="IPR050971">
    <property type="entry name" value="Cadherin-domain_protein"/>
</dbReference>
<dbReference type="Proteomes" id="UP001460270">
    <property type="component" value="Unassembled WGS sequence"/>
</dbReference>
<evidence type="ECO:0000256" key="7">
    <source>
        <dbReference type="ARBA" id="ARBA00022729"/>
    </source>
</evidence>
<comment type="subcellular location">
    <subcellularLocation>
        <location evidence="2">Cell junction</location>
        <location evidence="2">Desmosome</location>
    </subcellularLocation>
    <subcellularLocation>
        <location evidence="1 16">Cell membrane</location>
        <topology evidence="1 16">Single-pass type I membrane protein</topology>
    </subcellularLocation>
</comment>
<dbReference type="PANTHER" id="PTHR24025">
    <property type="entry name" value="DESMOGLEIN FAMILY MEMBER"/>
    <property type="match status" value="1"/>
</dbReference>
<feature type="compositionally biased region" description="Basic residues" evidence="18">
    <location>
        <begin position="382"/>
        <end position="396"/>
    </location>
</feature>
<dbReference type="InterPro" id="IPR002126">
    <property type="entry name" value="Cadherin-like_dom"/>
</dbReference>
<dbReference type="PROSITE" id="PS00232">
    <property type="entry name" value="CADHERIN_1"/>
    <property type="match status" value="1"/>
</dbReference>
<organism evidence="22 23">
    <name type="scientific">Mugilogobius chulae</name>
    <name type="common">yellowstripe goby</name>
    <dbReference type="NCBI Taxonomy" id="88201"/>
    <lineage>
        <taxon>Eukaryota</taxon>
        <taxon>Metazoa</taxon>
        <taxon>Chordata</taxon>
        <taxon>Craniata</taxon>
        <taxon>Vertebrata</taxon>
        <taxon>Euteleostomi</taxon>
        <taxon>Actinopterygii</taxon>
        <taxon>Neopterygii</taxon>
        <taxon>Teleostei</taxon>
        <taxon>Neoteleostei</taxon>
        <taxon>Acanthomorphata</taxon>
        <taxon>Gobiaria</taxon>
        <taxon>Gobiiformes</taxon>
        <taxon>Gobioidei</taxon>
        <taxon>Gobiidae</taxon>
        <taxon>Gobionellinae</taxon>
        <taxon>Mugilogobius</taxon>
    </lineage>
</organism>
<accession>A0AAW0N255</accession>
<feature type="domain" description="Cadherin" evidence="21">
    <location>
        <begin position="16"/>
        <end position="98"/>
    </location>
</feature>
<keyword evidence="12 19" id="KW-1133">Transmembrane helix</keyword>
<dbReference type="Pfam" id="PF01049">
    <property type="entry name" value="CADH_Y-type_LIR"/>
    <property type="match status" value="1"/>
</dbReference>
<evidence type="ECO:0000256" key="2">
    <source>
        <dbReference type="ARBA" id="ARBA00004568"/>
    </source>
</evidence>
<keyword evidence="6" id="KW-0479">Metal-binding</keyword>
<dbReference type="PRINTS" id="PR01818">
    <property type="entry name" value="DESMOCADHERN"/>
</dbReference>
<dbReference type="InterPro" id="IPR020894">
    <property type="entry name" value="Cadherin_CS"/>
</dbReference>
<keyword evidence="13 19" id="KW-0472">Membrane</keyword>
<dbReference type="InterPro" id="IPR027397">
    <property type="entry name" value="Catenin-bd_sf"/>
</dbReference>
<dbReference type="PRINTS" id="PR00205">
    <property type="entry name" value="CADHERIN"/>
</dbReference>
<feature type="transmembrane region" description="Helical" evidence="19">
    <location>
        <begin position="594"/>
        <end position="619"/>
    </location>
</feature>
<reference evidence="23" key="1">
    <citation type="submission" date="2024-04" db="EMBL/GenBank/DDBJ databases">
        <title>Salinicola lusitanus LLJ914,a marine bacterium isolated from the Okinawa Trough.</title>
        <authorList>
            <person name="Li J."/>
        </authorList>
    </citation>
    <scope>NUCLEOTIDE SEQUENCE [LARGE SCALE GENOMIC DNA]</scope>
</reference>
<keyword evidence="9 15" id="KW-0106">Calcium</keyword>
<name>A0AAW0N255_9GOBI</name>
<evidence type="ECO:0000256" key="18">
    <source>
        <dbReference type="SAM" id="MobiDB-lite"/>
    </source>
</evidence>
<evidence type="ECO:0000256" key="13">
    <source>
        <dbReference type="ARBA" id="ARBA00023136"/>
    </source>
</evidence>
<feature type="region of interest" description="Disordered" evidence="18">
    <location>
        <begin position="295"/>
        <end position="329"/>
    </location>
</feature>
<evidence type="ECO:0000259" key="21">
    <source>
        <dbReference type="PROSITE" id="PS50268"/>
    </source>
</evidence>
<dbReference type="SUPFAM" id="SSF49313">
    <property type="entry name" value="Cadherin-like"/>
    <property type="match status" value="4"/>
</dbReference>
<dbReference type="AlphaFoldDB" id="A0AAW0N255"/>
<feature type="chain" id="PRO_5043866789" description="Cadherin domain-containing protein" evidence="20">
    <location>
        <begin position="19"/>
        <end position="850"/>
    </location>
</feature>
<dbReference type="Pfam" id="PF00028">
    <property type="entry name" value="Cadherin"/>
    <property type="match status" value="1"/>
</dbReference>
<dbReference type="PRINTS" id="PR01819">
    <property type="entry name" value="DESMOGLEIN"/>
</dbReference>
<dbReference type="FunFam" id="2.60.40.60:FF:000068">
    <property type="entry name" value="Desmoglein 1"/>
    <property type="match status" value="1"/>
</dbReference>
<evidence type="ECO:0000256" key="12">
    <source>
        <dbReference type="ARBA" id="ARBA00022989"/>
    </source>
</evidence>
<dbReference type="Gene3D" id="2.60.40.60">
    <property type="entry name" value="Cadherins"/>
    <property type="match status" value="4"/>
</dbReference>
<dbReference type="InterPro" id="IPR009122">
    <property type="entry name" value="Desmosomal_cadherin"/>
</dbReference>
<evidence type="ECO:0000256" key="1">
    <source>
        <dbReference type="ARBA" id="ARBA00004251"/>
    </source>
</evidence>
<dbReference type="Gene3D" id="4.10.900.10">
    <property type="entry name" value="TCF3-CBD (Catenin binding domain)"/>
    <property type="match status" value="1"/>
</dbReference>
<dbReference type="GO" id="GO:0005509">
    <property type="term" value="F:calcium ion binding"/>
    <property type="evidence" value="ECO:0007669"/>
    <property type="project" value="UniProtKB-UniRule"/>
</dbReference>
<evidence type="ECO:0000256" key="19">
    <source>
        <dbReference type="SAM" id="Phobius"/>
    </source>
</evidence>
<dbReference type="GO" id="GO:0002009">
    <property type="term" value="P:morphogenesis of an epithelium"/>
    <property type="evidence" value="ECO:0007669"/>
    <property type="project" value="UniProtKB-ARBA"/>
</dbReference>
<dbReference type="GO" id="GO:0005886">
    <property type="term" value="C:plasma membrane"/>
    <property type="evidence" value="ECO:0007669"/>
    <property type="project" value="UniProtKB-SubCell"/>
</dbReference>
<evidence type="ECO:0000256" key="9">
    <source>
        <dbReference type="ARBA" id="ARBA00022837"/>
    </source>
</evidence>
<feature type="domain" description="Cadherin" evidence="21">
    <location>
        <begin position="98"/>
        <end position="219"/>
    </location>
</feature>
<evidence type="ECO:0000256" key="16">
    <source>
        <dbReference type="RuleBase" id="RU003318"/>
    </source>
</evidence>
<dbReference type="PANTHER" id="PTHR24025:SF1">
    <property type="entry name" value="DESMOGLEIN-2"/>
    <property type="match status" value="1"/>
</dbReference>
<dbReference type="InterPro" id="IPR000233">
    <property type="entry name" value="Cadherin_Y-type_LIR"/>
</dbReference>
<evidence type="ECO:0000256" key="3">
    <source>
        <dbReference type="ARBA" id="ARBA00022475"/>
    </source>
</evidence>
<keyword evidence="8" id="KW-0677">Repeat</keyword>
<dbReference type="SMART" id="SM00112">
    <property type="entry name" value="CA"/>
    <property type="match status" value="3"/>
</dbReference>
<dbReference type="FunFam" id="4.10.900.10:FF:000003">
    <property type="entry name" value="Desmoglein 1"/>
    <property type="match status" value="1"/>
</dbReference>
<keyword evidence="14" id="KW-0325">Glycoprotein</keyword>
<keyword evidence="11" id="KW-0965">Cell junction</keyword>
<dbReference type="InterPro" id="IPR015919">
    <property type="entry name" value="Cadherin-like_sf"/>
</dbReference>
<dbReference type="PROSITE" id="PS50268">
    <property type="entry name" value="CADHERIN_2"/>
    <property type="match status" value="2"/>
</dbReference>
<dbReference type="EMBL" id="JBBPFD010000018">
    <property type="protein sequence ID" value="KAK7889418.1"/>
    <property type="molecule type" value="Genomic_DNA"/>
</dbReference>
<dbReference type="GO" id="GO:0030057">
    <property type="term" value="C:desmosome"/>
    <property type="evidence" value="ECO:0007669"/>
    <property type="project" value="UniProtKB-SubCell"/>
</dbReference>
<evidence type="ECO:0000256" key="11">
    <source>
        <dbReference type="ARBA" id="ARBA00022949"/>
    </source>
</evidence>
<evidence type="ECO:0000256" key="14">
    <source>
        <dbReference type="ARBA" id="ARBA00023180"/>
    </source>
</evidence>
<evidence type="ECO:0000313" key="23">
    <source>
        <dbReference type="Proteomes" id="UP001460270"/>
    </source>
</evidence>